<dbReference type="GO" id="GO:0005758">
    <property type="term" value="C:mitochondrial intermembrane space"/>
    <property type="evidence" value="ECO:0007669"/>
    <property type="project" value="TreeGrafter"/>
</dbReference>
<dbReference type="InterPro" id="IPR024079">
    <property type="entry name" value="MetalloPept_cat_dom_sf"/>
</dbReference>
<evidence type="ECO:0000259" key="8">
    <source>
        <dbReference type="Pfam" id="PF01432"/>
    </source>
</evidence>
<keyword evidence="2 7" id="KW-0645">Protease</keyword>
<dbReference type="Proteomes" id="UP000242474">
    <property type="component" value="Unassembled WGS sequence"/>
</dbReference>
<dbReference type="InterPro" id="IPR024080">
    <property type="entry name" value="Neurolysin/TOP_N"/>
</dbReference>
<organism evidence="9 10">
    <name type="scientific">Coemansia reversa (strain ATCC 12441 / NRRL 1564)</name>
    <dbReference type="NCBI Taxonomy" id="763665"/>
    <lineage>
        <taxon>Eukaryota</taxon>
        <taxon>Fungi</taxon>
        <taxon>Fungi incertae sedis</taxon>
        <taxon>Zoopagomycota</taxon>
        <taxon>Kickxellomycotina</taxon>
        <taxon>Kickxellomycetes</taxon>
        <taxon>Kickxellales</taxon>
        <taxon>Kickxellaceae</taxon>
        <taxon>Coemansia</taxon>
    </lineage>
</organism>
<dbReference type="GO" id="GO:0006508">
    <property type="term" value="P:proteolysis"/>
    <property type="evidence" value="ECO:0007669"/>
    <property type="project" value="UniProtKB-KW"/>
</dbReference>
<keyword evidence="10" id="KW-1185">Reference proteome</keyword>
<protein>
    <submittedName>
        <fullName evidence="9">Zincin</fullName>
    </submittedName>
</protein>
<dbReference type="InterPro" id="IPR001567">
    <property type="entry name" value="Pept_M3A_M3B_dom"/>
</dbReference>
<dbReference type="Gene3D" id="3.40.390.10">
    <property type="entry name" value="Collagenase (Catalytic Domain)"/>
    <property type="match status" value="1"/>
</dbReference>
<gene>
    <name evidence="9" type="ORF">COEREDRAFT_38455</name>
</gene>
<dbReference type="InterPro" id="IPR045090">
    <property type="entry name" value="Pept_M3A_M3B"/>
</dbReference>
<dbReference type="SUPFAM" id="SSF55486">
    <property type="entry name" value="Metalloproteases ('zincins'), catalytic domain"/>
    <property type="match status" value="1"/>
</dbReference>
<dbReference type="PANTHER" id="PTHR11804">
    <property type="entry name" value="PROTEASE M3 THIMET OLIGOPEPTIDASE-RELATED"/>
    <property type="match status" value="1"/>
</dbReference>
<dbReference type="Pfam" id="PF01432">
    <property type="entry name" value="Peptidase_M3"/>
    <property type="match status" value="1"/>
</dbReference>
<evidence type="ECO:0000256" key="2">
    <source>
        <dbReference type="ARBA" id="ARBA00022670"/>
    </source>
</evidence>
<dbReference type="OrthoDB" id="534666at2759"/>
<evidence type="ECO:0000256" key="5">
    <source>
        <dbReference type="ARBA" id="ARBA00022833"/>
    </source>
</evidence>
<evidence type="ECO:0000256" key="7">
    <source>
        <dbReference type="RuleBase" id="RU003435"/>
    </source>
</evidence>
<evidence type="ECO:0000256" key="4">
    <source>
        <dbReference type="ARBA" id="ARBA00022801"/>
    </source>
</evidence>
<sequence length="665" mass="76685">MLSEVNIEENAIRFDLSPEEIICTAKYAVTRERQFLDAIAQVEKPTFKSVIVPLKEADSRYNTEYRIGGFLQYVSVDKNVRDASAEAMALAYSCKVEYLKREDVYKVVRVVYDNDKEMADLSVEDRTLVEKTELMFRRTGLLLSEDKRKRLAELETRLSELTYLFTCNIRDMEKQVYFTREELEGLPESYFCCFETKHDNDMLKYIVTTTSCDYLPVMEYARNENTRKILYATKESRCPENISILEEAVQIRSEKACLLGYNTFSEYMLETRSASTPEVALGMLEELREELTVLAKKELNEIETLKRLDMEASKLPYKGVFEWDIEYYARKAAATKNEIKRNFCEYFEINTMLPRVLSFFEKLFGVSIFYMNNPNVWSPNVIALEVWKSDKKVFIGNLYLDLYARDGKLNQTSLFSLCHGHHRRDGSRENSAMALVVNFPKSSALKPTLLEHSDVCILMGMLGQALYNTCSVSKWSELFIDFRGTFSEAIAQMTEQFAWEPSVLRQIATHYRSGKSIPDNILNAIVANKNVGSGLNNLRQLFYGIYDLSIHNPTKDVVDIQNLYNSMAKDIAMINNGDVVTLGAATFSHLISDYESTYFEYLQATIYGADMFLTYTLRHDTDDIRSRTDFGCNILQSVYDPDKTNNIISFLGRNPNNKAFFELLK</sequence>
<comment type="similarity">
    <text evidence="1 7">Belongs to the peptidase M3 family.</text>
</comment>
<dbReference type="GO" id="GO:0046872">
    <property type="term" value="F:metal ion binding"/>
    <property type="evidence" value="ECO:0007669"/>
    <property type="project" value="UniProtKB-UniRule"/>
</dbReference>
<evidence type="ECO:0000256" key="3">
    <source>
        <dbReference type="ARBA" id="ARBA00022723"/>
    </source>
</evidence>
<evidence type="ECO:0000256" key="6">
    <source>
        <dbReference type="ARBA" id="ARBA00023049"/>
    </source>
</evidence>
<proteinExistence type="inferred from homology"/>
<dbReference type="EMBL" id="KZ303488">
    <property type="protein sequence ID" value="PIA18895.1"/>
    <property type="molecule type" value="Genomic_DNA"/>
</dbReference>
<keyword evidence="4 7" id="KW-0378">Hydrolase</keyword>
<keyword evidence="5 7" id="KW-0862">Zinc</keyword>
<dbReference type="Gene3D" id="1.10.1370.10">
    <property type="entry name" value="Neurolysin, domain 3"/>
    <property type="match status" value="1"/>
</dbReference>
<dbReference type="PANTHER" id="PTHR11804:SF84">
    <property type="entry name" value="SACCHAROLYSIN"/>
    <property type="match status" value="1"/>
</dbReference>
<dbReference type="GO" id="GO:0004222">
    <property type="term" value="F:metalloendopeptidase activity"/>
    <property type="evidence" value="ECO:0007669"/>
    <property type="project" value="InterPro"/>
</dbReference>
<keyword evidence="3 7" id="KW-0479">Metal-binding</keyword>
<feature type="domain" description="Peptidase M3A/M3B catalytic" evidence="8">
    <location>
        <begin position="217"/>
        <end position="617"/>
    </location>
</feature>
<reference evidence="9 10" key="1">
    <citation type="journal article" date="2015" name="Genome Biol. Evol.">
        <title>Phylogenomic analyses indicate that early fungi evolved digesting cell walls of algal ancestors of land plants.</title>
        <authorList>
            <person name="Chang Y."/>
            <person name="Wang S."/>
            <person name="Sekimoto S."/>
            <person name="Aerts A.L."/>
            <person name="Choi C."/>
            <person name="Clum A."/>
            <person name="LaButti K.M."/>
            <person name="Lindquist E.A."/>
            <person name="Yee Ngan C."/>
            <person name="Ohm R.A."/>
            <person name="Salamov A.A."/>
            <person name="Grigoriev I.V."/>
            <person name="Spatafora J.W."/>
            <person name="Berbee M.L."/>
        </authorList>
    </citation>
    <scope>NUCLEOTIDE SEQUENCE [LARGE SCALE GENOMIC DNA]</scope>
    <source>
        <strain evidence="9 10">NRRL 1564</strain>
    </source>
</reference>
<evidence type="ECO:0000256" key="1">
    <source>
        <dbReference type="ARBA" id="ARBA00006040"/>
    </source>
</evidence>
<evidence type="ECO:0000313" key="9">
    <source>
        <dbReference type="EMBL" id="PIA18895.1"/>
    </source>
</evidence>
<dbReference type="InterPro" id="IPR024077">
    <property type="entry name" value="Neurolysin/TOP_dom2"/>
</dbReference>
<name>A0A2G5BIR1_COERN</name>
<keyword evidence="6 7" id="KW-0482">Metalloprotease</keyword>
<comment type="cofactor">
    <cofactor evidence="7">
        <name>Zn(2+)</name>
        <dbReference type="ChEBI" id="CHEBI:29105"/>
    </cofactor>
    <text evidence="7">Binds 1 zinc ion.</text>
</comment>
<dbReference type="AlphaFoldDB" id="A0A2G5BIR1"/>
<evidence type="ECO:0000313" key="10">
    <source>
        <dbReference type="Proteomes" id="UP000242474"/>
    </source>
</evidence>
<dbReference type="GO" id="GO:0006518">
    <property type="term" value="P:peptide metabolic process"/>
    <property type="evidence" value="ECO:0007669"/>
    <property type="project" value="TreeGrafter"/>
</dbReference>
<dbReference type="Gene3D" id="1.20.1050.40">
    <property type="entry name" value="Endopeptidase. Chain P, domain 1"/>
    <property type="match status" value="1"/>
</dbReference>
<accession>A0A2G5BIR1</accession>